<evidence type="ECO:0000256" key="9">
    <source>
        <dbReference type="ARBA" id="ARBA00023303"/>
    </source>
</evidence>
<dbReference type="PANTHER" id="PTHR43427:SF6">
    <property type="entry name" value="CHLORIDE CHANNEL PROTEIN CLC-E"/>
    <property type="match status" value="1"/>
</dbReference>
<evidence type="ECO:0000256" key="8">
    <source>
        <dbReference type="ARBA" id="ARBA00023214"/>
    </source>
</evidence>
<feature type="transmembrane region" description="Helical" evidence="10">
    <location>
        <begin position="74"/>
        <end position="93"/>
    </location>
</feature>
<evidence type="ECO:0000256" key="3">
    <source>
        <dbReference type="ARBA" id="ARBA00022692"/>
    </source>
</evidence>
<gene>
    <name evidence="11" type="ORF">PTD2_12774</name>
</gene>
<dbReference type="HOGENOM" id="CLU_015263_5_1_6"/>
<feature type="transmembrane region" description="Helical" evidence="10">
    <location>
        <begin position="27"/>
        <end position="54"/>
    </location>
</feature>
<dbReference type="PANTHER" id="PTHR43427">
    <property type="entry name" value="CHLORIDE CHANNEL PROTEIN CLC-E"/>
    <property type="match status" value="1"/>
</dbReference>
<dbReference type="eggNOG" id="COG0038">
    <property type="taxonomic scope" value="Bacteria"/>
</dbReference>
<dbReference type="GO" id="GO:0034707">
    <property type="term" value="C:chloride channel complex"/>
    <property type="evidence" value="ECO:0007669"/>
    <property type="project" value="UniProtKB-KW"/>
</dbReference>
<feature type="transmembrane region" description="Helical" evidence="10">
    <location>
        <begin position="273"/>
        <end position="292"/>
    </location>
</feature>
<keyword evidence="4 10" id="KW-1133">Transmembrane helix</keyword>
<dbReference type="Gene3D" id="1.10.3080.10">
    <property type="entry name" value="Clc chloride channel"/>
    <property type="match status" value="1"/>
</dbReference>
<dbReference type="AlphaFoldDB" id="A4C6T9"/>
<dbReference type="InterPro" id="IPR001807">
    <property type="entry name" value="ClC"/>
</dbReference>
<feature type="transmembrane region" description="Helical" evidence="10">
    <location>
        <begin position="339"/>
        <end position="361"/>
    </location>
</feature>
<evidence type="ECO:0000313" key="12">
    <source>
        <dbReference type="Proteomes" id="UP000006201"/>
    </source>
</evidence>
<sequence length="570" mass="61711">MIVVDVWKYAMSLETLRRSLAKPKTSVQLCLLGVAAGLIAAMLIILFRLLIITVQSWFLPETDNFAHLPPLERFALPILAALFIAIFADFTGFKHYRLGIPFVLHRIKQHYGNMPIWNAANQFFGGALALISGFSVGREGPSVHMGATGASVLATWLHLPFNAMRTLAGCGVAAGIAASFNTPLAAVIFVMEVVMREYKIHIFVPIMLAAVTGALTTQFVFGTQTELSMIHVIPLSGWHIPYLILCGVVLGALAFSFNQNLMLVMRTFRKVGMFPRLLLAGVITGGIGYLVPQAMGPGLSAIAISVSSPDDIQLLTTIFIAKLLATIFALGLGIPGGIIGPVIGLGVIIGSMMSFFGHYISPEVQVVGTYAVLGMAGLLAATLHAPLAALVAVMELTSSPTITVPAIVVIASAYVTALQLFKNRSIFLQQLEFQGLAYQVSPAVEALQKVGVLDEMEENFKLLYSSDKEQISQTLNAVDAQTPLIVHDDENGYRLAEYDLTLTAEQTVGIRYVPLQGVTSQSTLAEVFTILNDKRGGAVYVYNKLDNKQIMGLIRWDHIRHILTIRSSLL</sequence>
<proteinExistence type="predicted"/>
<name>A4C6T9_9GAMM</name>
<evidence type="ECO:0000256" key="5">
    <source>
        <dbReference type="ARBA" id="ARBA00023065"/>
    </source>
</evidence>
<evidence type="ECO:0000256" key="10">
    <source>
        <dbReference type="SAM" id="Phobius"/>
    </source>
</evidence>
<evidence type="ECO:0000256" key="2">
    <source>
        <dbReference type="ARBA" id="ARBA00022448"/>
    </source>
</evidence>
<reference evidence="11 12" key="1">
    <citation type="submission" date="2006-02" db="EMBL/GenBank/DDBJ databases">
        <authorList>
            <person name="Moran M.A."/>
            <person name="Kjelleberg S."/>
            <person name="Egan S."/>
            <person name="Saunders N."/>
            <person name="Thomas T."/>
            <person name="Ferriera S."/>
            <person name="Johnson J."/>
            <person name="Kravitz S."/>
            <person name="Halpern A."/>
            <person name="Remington K."/>
            <person name="Beeson K."/>
            <person name="Tran B."/>
            <person name="Rogers Y.-H."/>
            <person name="Friedman R."/>
            <person name="Venter J.C."/>
        </authorList>
    </citation>
    <scope>NUCLEOTIDE SEQUENCE [LARGE SCALE GENOMIC DNA]</scope>
    <source>
        <strain evidence="11 12">D2</strain>
    </source>
</reference>
<feature type="transmembrane region" description="Helical" evidence="10">
    <location>
        <begin position="202"/>
        <end position="221"/>
    </location>
</feature>
<keyword evidence="2" id="KW-0813">Transport</keyword>
<feature type="transmembrane region" description="Helical" evidence="10">
    <location>
        <begin position="312"/>
        <end position="332"/>
    </location>
</feature>
<keyword evidence="3 10" id="KW-0812">Transmembrane</keyword>
<dbReference type="EMBL" id="AAOH01000002">
    <property type="protein sequence ID" value="EAR29693.1"/>
    <property type="molecule type" value="Genomic_DNA"/>
</dbReference>
<keyword evidence="9" id="KW-0407">Ion channel</keyword>
<dbReference type="PRINTS" id="PR00762">
    <property type="entry name" value="CLCHANNEL"/>
</dbReference>
<feature type="transmembrane region" description="Helical" evidence="10">
    <location>
        <begin position="402"/>
        <end position="421"/>
    </location>
</feature>
<keyword evidence="12" id="KW-1185">Reference proteome</keyword>
<feature type="transmembrane region" description="Helical" evidence="10">
    <location>
        <begin position="241"/>
        <end position="261"/>
    </location>
</feature>
<evidence type="ECO:0000256" key="7">
    <source>
        <dbReference type="ARBA" id="ARBA00023173"/>
    </source>
</evidence>
<keyword evidence="7" id="KW-0869">Chloride channel</keyword>
<feature type="transmembrane region" description="Helical" evidence="10">
    <location>
        <begin position="114"/>
        <end position="136"/>
    </location>
</feature>
<protein>
    <submittedName>
        <fullName evidence="11">Putative Voltage-gated ClC-type chloride channel clcA</fullName>
    </submittedName>
</protein>
<evidence type="ECO:0000256" key="4">
    <source>
        <dbReference type="ARBA" id="ARBA00022989"/>
    </source>
</evidence>
<dbReference type="CDD" id="cd00400">
    <property type="entry name" value="Voltage_gated_ClC"/>
    <property type="match status" value="1"/>
</dbReference>
<feature type="transmembrane region" description="Helical" evidence="10">
    <location>
        <begin position="166"/>
        <end position="190"/>
    </location>
</feature>
<keyword evidence="8" id="KW-0868">Chloride</keyword>
<evidence type="ECO:0000256" key="1">
    <source>
        <dbReference type="ARBA" id="ARBA00004141"/>
    </source>
</evidence>
<accession>A4C6T9</accession>
<feature type="transmembrane region" description="Helical" evidence="10">
    <location>
        <begin position="367"/>
        <end position="390"/>
    </location>
</feature>
<keyword evidence="6 10" id="KW-0472">Membrane</keyword>
<dbReference type="Proteomes" id="UP000006201">
    <property type="component" value="Unassembled WGS sequence"/>
</dbReference>
<keyword evidence="5" id="KW-0406">Ion transport</keyword>
<evidence type="ECO:0000256" key="6">
    <source>
        <dbReference type="ARBA" id="ARBA00023136"/>
    </source>
</evidence>
<organism evidence="11 12">
    <name type="scientific">Pseudoalteromonas tunicata D2</name>
    <dbReference type="NCBI Taxonomy" id="87626"/>
    <lineage>
        <taxon>Bacteria</taxon>
        <taxon>Pseudomonadati</taxon>
        <taxon>Pseudomonadota</taxon>
        <taxon>Gammaproteobacteria</taxon>
        <taxon>Alteromonadales</taxon>
        <taxon>Pseudoalteromonadaceae</taxon>
        <taxon>Pseudoalteromonas</taxon>
    </lineage>
</organism>
<dbReference type="Pfam" id="PF00654">
    <property type="entry name" value="Voltage_CLC"/>
    <property type="match status" value="1"/>
</dbReference>
<evidence type="ECO:0000313" key="11">
    <source>
        <dbReference type="EMBL" id="EAR29693.1"/>
    </source>
</evidence>
<comment type="subcellular location">
    <subcellularLocation>
        <location evidence="1">Membrane</location>
        <topology evidence="1">Multi-pass membrane protein</topology>
    </subcellularLocation>
</comment>
<dbReference type="InterPro" id="IPR050368">
    <property type="entry name" value="ClC-type_chloride_channel"/>
</dbReference>
<dbReference type="SUPFAM" id="SSF81340">
    <property type="entry name" value="Clc chloride channel"/>
    <property type="match status" value="1"/>
</dbReference>
<dbReference type="InterPro" id="IPR014743">
    <property type="entry name" value="Cl-channel_core"/>
</dbReference>
<dbReference type="STRING" id="87626.PTD2_12774"/>
<dbReference type="GO" id="GO:0005254">
    <property type="term" value="F:chloride channel activity"/>
    <property type="evidence" value="ECO:0007669"/>
    <property type="project" value="UniProtKB-KW"/>
</dbReference>
<comment type="caution">
    <text evidence="11">The sequence shown here is derived from an EMBL/GenBank/DDBJ whole genome shotgun (WGS) entry which is preliminary data.</text>
</comment>